<feature type="domain" description="Ig-like" evidence="5">
    <location>
        <begin position="655"/>
        <end position="750"/>
    </location>
</feature>
<keyword evidence="2" id="KW-1015">Disulfide bond</keyword>
<feature type="domain" description="BPTI/Kunitz inhibitor" evidence="4">
    <location>
        <begin position="246"/>
        <end position="296"/>
    </location>
</feature>
<sequence>MEGSDKVLEGSELRLTCKAEGPSTPTEIEWFINGKRIGREQDYLSIRSFSTPTDHRYTSELTISRSQKDNTATYYCRSIPYSDVERKTVVVSKTLEVTTTERPDVRPVVLDRTSSDPETVCKMPQQTGSCRAYFQRWFYDVETKRCRQFVYGGCNGNSNNFETKKDCMDYCQRDEPTPDVTVVTDVTDVCLLKEEPGNCRANFQRYYYNAQQGQCLPFTYGGCDGNSNNFETAQDCNDYCRTEDICKQPQVVGPCRAGLTRYYYDSATMACRQFFYGGCQGNLNNFGSLEYCQQKCASHGAVDTPRTKAVCTLNPDAGTCRGYNISWYYDSTVERCQRFVWTGCEGNGNRFSTEDECIGYCGPSVDTVVTPAPTQSTGDVCTMPSDRGTRCREYEIFWYHDSSQGGCTRFYYGGCGGNDNRFTSQAECEQRCVNRPAETTTRAPRTRACAYGRYGCCPDAITPAIDAFRTNCGEDSVVVRPSGDGNVVLANRGSTAILECYAPGSASSWYRDGYYLTSDSRFHIHNNGTLVIRDISDDIIGNYACRIADGNNIPRIQRYEVKLKDSILYTGDNKVPLSILQAPPTISVGPGDNAYLHCQAFGTPKPTVAWTHESSPVYSGARNVVFNNGTLMVTSVIERDTGNYKCTAENGVDSPVFREVQLLIARDIVAKIQSHSGTIMEGETARLSCDVSGYPTPSVTWQKEGVPVTSGSGKVYIQGNTLVVPRVGIDDSGLYACIADNAVGSARDLTYLQVKPMSHREKCVNTMSKMKCRLIVSANLCGHRMFSRRCCESCRQAGLLIK</sequence>
<dbReference type="SMART" id="SM00131">
    <property type="entry name" value="KU"/>
    <property type="match status" value="5"/>
</dbReference>
<feature type="domain" description="PLAC" evidence="6">
    <location>
        <begin position="759"/>
        <end position="798"/>
    </location>
</feature>
<dbReference type="SMART" id="SM00409">
    <property type="entry name" value="IG"/>
    <property type="match status" value="4"/>
</dbReference>
<evidence type="ECO:0000259" key="4">
    <source>
        <dbReference type="PROSITE" id="PS50279"/>
    </source>
</evidence>
<evidence type="ECO:0000256" key="3">
    <source>
        <dbReference type="ARBA" id="ARBA00023319"/>
    </source>
</evidence>
<dbReference type="InterPro" id="IPR013783">
    <property type="entry name" value="Ig-like_fold"/>
</dbReference>
<dbReference type="InterPro" id="IPR036880">
    <property type="entry name" value="Kunitz_BPTI_sf"/>
</dbReference>
<dbReference type="SUPFAM" id="SSF57362">
    <property type="entry name" value="BPTI-like"/>
    <property type="match status" value="5"/>
</dbReference>
<dbReference type="SUPFAM" id="SSF48726">
    <property type="entry name" value="Immunoglobulin"/>
    <property type="match status" value="4"/>
</dbReference>
<feature type="domain" description="BPTI/Kunitz inhibitor" evidence="4">
    <location>
        <begin position="381"/>
        <end position="432"/>
    </location>
</feature>
<evidence type="ECO:0000313" key="7">
    <source>
        <dbReference type="EMBL" id="KAK7105063.1"/>
    </source>
</evidence>
<dbReference type="PANTHER" id="PTHR10083:SF373">
    <property type="entry name" value="SERINE PEPTIDASE INHIBITOR, KUNITZ TYPE, 2"/>
    <property type="match status" value="1"/>
</dbReference>
<dbReference type="InterPro" id="IPR007110">
    <property type="entry name" value="Ig-like_dom"/>
</dbReference>
<gene>
    <name evidence="7" type="ORF">V1264_019684</name>
</gene>
<dbReference type="SMART" id="SM00408">
    <property type="entry name" value="IGc2"/>
    <property type="match status" value="4"/>
</dbReference>
<dbReference type="Proteomes" id="UP001374579">
    <property type="component" value="Unassembled WGS sequence"/>
</dbReference>
<dbReference type="FunFam" id="4.10.410.10:FF:000020">
    <property type="entry name" value="Collagen, type VI, alpha 3"/>
    <property type="match status" value="3"/>
</dbReference>
<keyword evidence="8" id="KW-1185">Reference proteome</keyword>
<dbReference type="Pfam" id="PF07679">
    <property type="entry name" value="I-set"/>
    <property type="match status" value="2"/>
</dbReference>
<dbReference type="GO" id="GO:0004867">
    <property type="term" value="F:serine-type endopeptidase inhibitor activity"/>
    <property type="evidence" value="ECO:0007669"/>
    <property type="project" value="InterPro"/>
</dbReference>
<evidence type="ECO:0000256" key="2">
    <source>
        <dbReference type="ARBA" id="ARBA00023157"/>
    </source>
</evidence>
<dbReference type="InterPro" id="IPR036179">
    <property type="entry name" value="Ig-like_dom_sf"/>
</dbReference>
<keyword evidence="1" id="KW-0732">Signal</keyword>
<dbReference type="InterPro" id="IPR003598">
    <property type="entry name" value="Ig_sub2"/>
</dbReference>
<dbReference type="InterPro" id="IPR010909">
    <property type="entry name" value="PLAC"/>
</dbReference>
<dbReference type="GO" id="GO:0005615">
    <property type="term" value="C:extracellular space"/>
    <property type="evidence" value="ECO:0007669"/>
    <property type="project" value="TreeGrafter"/>
</dbReference>
<dbReference type="Gene3D" id="2.60.40.10">
    <property type="entry name" value="Immunoglobulins"/>
    <property type="match status" value="4"/>
</dbReference>
<dbReference type="FunFam" id="2.60.40.10:FF:000032">
    <property type="entry name" value="palladin isoform X1"/>
    <property type="match status" value="1"/>
</dbReference>
<feature type="domain" description="BPTI/Kunitz inhibitor" evidence="4">
    <location>
        <begin position="311"/>
        <end position="361"/>
    </location>
</feature>
<evidence type="ECO:0008006" key="9">
    <source>
        <dbReference type="Google" id="ProtNLM"/>
    </source>
</evidence>
<dbReference type="EMBL" id="JBAMIC010000008">
    <property type="protein sequence ID" value="KAK7105063.1"/>
    <property type="molecule type" value="Genomic_DNA"/>
</dbReference>
<feature type="domain" description="Ig-like" evidence="5">
    <location>
        <begin position="463"/>
        <end position="562"/>
    </location>
</feature>
<feature type="domain" description="BPTI/Kunitz inhibitor" evidence="4">
    <location>
        <begin position="121"/>
        <end position="171"/>
    </location>
</feature>
<dbReference type="PROSITE" id="PS50279">
    <property type="entry name" value="BPTI_KUNITZ_2"/>
    <property type="match status" value="5"/>
</dbReference>
<reference evidence="7 8" key="1">
    <citation type="submission" date="2024-02" db="EMBL/GenBank/DDBJ databases">
        <title>Chromosome-scale genome assembly of the rough periwinkle Littorina saxatilis.</title>
        <authorList>
            <person name="De Jode A."/>
            <person name="Faria R."/>
            <person name="Formenti G."/>
            <person name="Sims Y."/>
            <person name="Smith T.P."/>
            <person name="Tracey A."/>
            <person name="Wood J.M.D."/>
            <person name="Zagrodzka Z.B."/>
            <person name="Johannesson K."/>
            <person name="Butlin R.K."/>
            <person name="Leder E.H."/>
        </authorList>
    </citation>
    <scope>NUCLEOTIDE SEQUENCE [LARGE SCALE GENOMIC DNA]</scope>
    <source>
        <strain evidence="7">Snail1</strain>
        <tissue evidence="7">Muscle</tissue>
    </source>
</reference>
<protein>
    <recommendedName>
        <fullName evidence="9">Papilin</fullName>
    </recommendedName>
</protein>
<dbReference type="CDD" id="cd00109">
    <property type="entry name" value="Kunitz-type"/>
    <property type="match status" value="3"/>
</dbReference>
<dbReference type="InterPro" id="IPR002223">
    <property type="entry name" value="Kunitz_BPTI"/>
</dbReference>
<accession>A0AAN9GDI8</accession>
<feature type="domain" description="BPTI/Kunitz inhibitor" evidence="4">
    <location>
        <begin position="190"/>
        <end position="240"/>
    </location>
</feature>
<feature type="domain" description="Ig-like" evidence="5">
    <location>
        <begin position="1"/>
        <end position="92"/>
    </location>
</feature>
<dbReference type="PROSITE" id="PS50900">
    <property type="entry name" value="PLAC"/>
    <property type="match status" value="1"/>
</dbReference>
<keyword evidence="3" id="KW-0393">Immunoglobulin domain</keyword>
<comment type="caution">
    <text evidence="7">The sequence shown here is derived from an EMBL/GenBank/DDBJ whole genome shotgun (WGS) entry which is preliminary data.</text>
</comment>
<dbReference type="PROSITE" id="PS50835">
    <property type="entry name" value="IG_LIKE"/>
    <property type="match status" value="4"/>
</dbReference>
<proteinExistence type="predicted"/>
<dbReference type="Pfam" id="PF13927">
    <property type="entry name" value="Ig_3"/>
    <property type="match status" value="2"/>
</dbReference>
<dbReference type="InterPro" id="IPR020901">
    <property type="entry name" value="Prtase_inh_Kunz-CS"/>
</dbReference>
<dbReference type="Gene3D" id="4.10.410.10">
    <property type="entry name" value="Pancreatic trypsin inhibitor Kunitz domain"/>
    <property type="match status" value="5"/>
</dbReference>
<evidence type="ECO:0000259" key="6">
    <source>
        <dbReference type="PROSITE" id="PS50900"/>
    </source>
</evidence>
<dbReference type="InterPro" id="IPR013098">
    <property type="entry name" value="Ig_I-set"/>
</dbReference>
<dbReference type="Pfam" id="PF00014">
    <property type="entry name" value="Kunitz_BPTI"/>
    <property type="match status" value="5"/>
</dbReference>
<dbReference type="Pfam" id="PF08686">
    <property type="entry name" value="PLAC"/>
    <property type="match status" value="1"/>
</dbReference>
<dbReference type="PANTHER" id="PTHR10083">
    <property type="entry name" value="KUNITZ-TYPE PROTEASE INHIBITOR-RELATED"/>
    <property type="match status" value="1"/>
</dbReference>
<name>A0AAN9GDI8_9CAEN</name>
<feature type="domain" description="Ig-like" evidence="5">
    <location>
        <begin position="576"/>
        <end position="651"/>
    </location>
</feature>
<evidence type="ECO:0000313" key="8">
    <source>
        <dbReference type="Proteomes" id="UP001374579"/>
    </source>
</evidence>
<evidence type="ECO:0000259" key="5">
    <source>
        <dbReference type="PROSITE" id="PS50835"/>
    </source>
</evidence>
<dbReference type="InterPro" id="IPR050098">
    <property type="entry name" value="TFPI/VKTCI-like"/>
</dbReference>
<dbReference type="AlphaFoldDB" id="A0AAN9GDI8"/>
<dbReference type="FunFam" id="4.10.410.10:FF:000004">
    <property type="entry name" value="Tissue factor pathway inhibitor"/>
    <property type="match status" value="1"/>
</dbReference>
<dbReference type="PRINTS" id="PR00759">
    <property type="entry name" value="BASICPTASE"/>
</dbReference>
<dbReference type="InterPro" id="IPR003599">
    <property type="entry name" value="Ig_sub"/>
</dbReference>
<organism evidence="7 8">
    <name type="scientific">Littorina saxatilis</name>
    <dbReference type="NCBI Taxonomy" id="31220"/>
    <lineage>
        <taxon>Eukaryota</taxon>
        <taxon>Metazoa</taxon>
        <taxon>Spiralia</taxon>
        <taxon>Lophotrochozoa</taxon>
        <taxon>Mollusca</taxon>
        <taxon>Gastropoda</taxon>
        <taxon>Caenogastropoda</taxon>
        <taxon>Littorinimorpha</taxon>
        <taxon>Littorinoidea</taxon>
        <taxon>Littorinidae</taxon>
        <taxon>Littorina</taxon>
    </lineage>
</organism>
<dbReference type="PROSITE" id="PS00280">
    <property type="entry name" value="BPTI_KUNITZ_1"/>
    <property type="match status" value="4"/>
</dbReference>
<evidence type="ECO:0000256" key="1">
    <source>
        <dbReference type="ARBA" id="ARBA00022729"/>
    </source>
</evidence>